<organism evidence="2 3">
    <name type="scientific">Streptomyces yaizuensis</name>
    <dbReference type="NCBI Taxonomy" id="2989713"/>
    <lineage>
        <taxon>Bacteria</taxon>
        <taxon>Bacillati</taxon>
        <taxon>Actinomycetota</taxon>
        <taxon>Actinomycetes</taxon>
        <taxon>Kitasatosporales</taxon>
        <taxon>Streptomycetaceae</taxon>
        <taxon>Streptomyces</taxon>
    </lineage>
</organism>
<dbReference type="RefSeq" id="WP_323452015.1">
    <property type="nucleotide sequence ID" value="NZ_LC735415.1"/>
</dbReference>
<feature type="domain" description="DUF6879" evidence="1">
    <location>
        <begin position="12"/>
        <end position="180"/>
    </location>
</feature>
<accession>A0AA86IXY4</accession>
<protein>
    <recommendedName>
        <fullName evidence="1">DUF6879 domain-containing protein</fullName>
    </recommendedName>
</protein>
<evidence type="ECO:0000313" key="2">
    <source>
        <dbReference type="EMBL" id="BDT39590.1"/>
    </source>
</evidence>
<keyword evidence="3" id="KW-1185">Reference proteome</keyword>
<reference evidence="2 3" key="1">
    <citation type="submission" date="2022-10" db="EMBL/GenBank/DDBJ databases">
        <title>Draft genome sequence of Streptomyces sp. YSPA8.</title>
        <authorList>
            <person name="Moriuchi R."/>
            <person name="Dohra H."/>
            <person name="Yamamura H."/>
            <person name="Kodani S."/>
        </authorList>
    </citation>
    <scope>NUCLEOTIDE SEQUENCE [LARGE SCALE GENOMIC DNA]</scope>
    <source>
        <strain evidence="2 3">YSPA8</strain>
        <plasmid evidence="2 3">pYSPA8-2</plasmid>
    </source>
</reference>
<evidence type="ECO:0000313" key="3">
    <source>
        <dbReference type="Proteomes" id="UP001291653"/>
    </source>
</evidence>
<dbReference type="Pfam" id="PF21806">
    <property type="entry name" value="DUF6879"/>
    <property type="match status" value="1"/>
</dbReference>
<geneLocation type="plasmid" evidence="2 3">
    <name>pYSPA8-2</name>
</geneLocation>
<keyword evidence="2" id="KW-0614">Plasmid</keyword>
<dbReference type="Proteomes" id="UP001291653">
    <property type="component" value="Plasmid pYSPA8-2"/>
</dbReference>
<gene>
    <name evidence="2" type="ORF">SYYSPA8_37360</name>
</gene>
<name>A0AA86IXY4_9ACTN</name>
<sequence length="184" mass="20836">MPLNAQQLNTATFAELLADTHHTAVHLEMRDLYAVGDEADDYANFLATGAANLDPARSFWPQWMPLVQDAVARGVVMRRARIVSEPVTDYIRYEHAITPLNLQAGEDVRWLPRRRASDIALPGNDFWLLDDRLVQFHHFTGTGDWATDGKERTTDPAAVALCRAAFETVWERGVPHEKYTVQNH</sequence>
<evidence type="ECO:0000259" key="1">
    <source>
        <dbReference type="Pfam" id="PF21806"/>
    </source>
</evidence>
<proteinExistence type="predicted"/>
<dbReference type="AlphaFoldDB" id="A0AA86IXY4"/>
<dbReference type="InterPro" id="IPR049244">
    <property type="entry name" value="DUF6879"/>
</dbReference>
<dbReference type="EMBL" id="LC735415">
    <property type="protein sequence ID" value="BDT39590.1"/>
    <property type="molecule type" value="Genomic_DNA"/>
</dbReference>